<evidence type="ECO:0000313" key="1">
    <source>
        <dbReference type="EMBL" id="VEL38801.1"/>
    </source>
</evidence>
<organism evidence="1 2">
    <name type="scientific">Protopolystoma xenopodis</name>
    <dbReference type="NCBI Taxonomy" id="117903"/>
    <lineage>
        <taxon>Eukaryota</taxon>
        <taxon>Metazoa</taxon>
        <taxon>Spiralia</taxon>
        <taxon>Lophotrochozoa</taxon>
        <taxon>Platyhelminthes</taxon>
        <taxon>Monogenea</taxon>
        <taxon>Polyopisthocotylea</taxon>
        <taxon>Polystomatidea</taxon>
        <taxon>Polystomatidae</taxon>
        <taxon>Protopolystoma</taxon>
    </lineage>
</organism>
<accession>A0A3S5FGK7</accession>
<proteinExistence type="predicted"/>
<evidence type="ECO:0000313" key="2">
    <source>
        <dbReference type="Proteomes" id="UP000784294"/>
    </source>
</evidence>
<dbReference type="AlphaFoldDB" id="A0A3S5FGK7"/>
<keyword evidence="2" id="KW-1185">Reference proteome</keyword>
<comment type="caution">
    <text evidence="1">The sequence shown here is derived from an EMBL/GenBank/DDBJ whole genome shotgun (WGS) entry which is preliminary data.</text>
</comment>
<name>A0A3S5FGK7_9PLAT</name>
<dbReference type="EMBL" id="CAAALY010259027">
    <property type="protein sequence ID" value="VEL38801.1"/>
    <property type="molecule type" value="Genomic_DNA"/>
</dbReference>
<protein>
    <submittedName>
        <fullName evidence="1">Uncharacterized protein</fullName>
    </submittedName>
</protein>
<sequence>MFQMGRWADVWRLNNRPPGPLIPRSNRRWAGFEKRHTNKHINRHNSAYPQLWIRIVCIAEARVKSEVRDWHSEV</sequence>
<dbReference type="Proteomes" id="UP000784294">
    <property type="component" value="Unassembled WGS sequence"/>
</dbReference>
<reference evidence="1" key="1">
    <citation type="submission" date="2018-11" db="EMBL/GenBank/DDBJ databases">
        <authorList>
            <consortium name="Pathogen Informatics"/>
        </authorList>
    </citation>
    <scope>NUCLEOTIDE SEQUENCE</scope>
</reference>
<gene>
    <name evidence="1" type="ORF">PXEA_LOCUS32241</name>
</gene>